<dbReference type="GO" id="GO:0006633">
    <property type="term" value="P:fatty acid biosynthetic process"/>
    <property type="evidence" value="ECO:0007669"/>
    <property type="project" value="TreeGrafter"/>
</dbReference>
<dbReference type="InterPro" id="IPR002347">
    <property type="entry name" value="SDR_fam"/>
</dbReference>
<sequence>MTNTSSKQLDGRVAIITGAAGGLGAIFAGVLAREGAAVVVSDIIPCDGTVETIVQAGGQAICVTADVSTEADMTALARAAEEAFGGIDILINNAGLFANLRMMGMEEISPDLWDKVMAVNVKGPYLATRAVLPAMRRAGYGKVIHLSSGMGIKGAVDYLHYATSKSAIIGMTRSMARELGPSGIRVNCVAPGLTDTDAIRNHGDWQGDRRANNIAGRAISRAAMPEDIAGTVVYLASTASDFVTGQTVVVDGGSAMV</sequence>
<evidence type="ECO:0000256" key="1">
    <source>
        <dbReference type="ARBA" id="ARBA00006484"/>
    </source>
</evidence>
<dbReference type="EMBL" id="AQQR01000022">
    <property type="protein sequence ID" value="OWU68344.1"/>
    <property type="molecule type" value="Genomic_DNA"/>
</dbReference>
<dbReference type="PANTHER" id="PTHR42760">
    <property type="entry name" value="SHORT-CHAIN DEHYDROGENASES/REDUCTASES FAMILY MEMBER"/>
    <property type="match status" value="1"/>
</dbReference>
<dbReference type="Gene3D" id="3.40.50.720">
    <property type="entry name" value="NAD(P)-binding Rossmann-like Domain"/>
    <property type="match status" value="1"/>
</dbReference>
<keyword evidence="3" id="KW-1133">Transmembrane helix</keyword>
<feature type="transmembrane region" description="Helical" evidence="3">
    <location>
        <begin position="12"/>
        <end position="32"/>
    </location>
</feature>
<accession>A0A225NBR6</accession>
<dbReference type="OrthoDB" id="9789398at2"/>
<reference evidence="4 5" key="1">
    <citation type="submission" date="2013-04" db="EMBL/GenBank/DDBJ databases">
        <title>Oceanicola sp. 22II1-22F33 Genome Sequencing.</title>
        <authorList>
            <person name="Lai Q."/>
            <person name="Li G."/>
            <person name="Shao Z."/>
        </authorList>
    </citation>
    <scope>NUCLEOTIDE SEQUENCE [LARGE SCALE GENOMIC DNA]</scope>
    <source>
        <strain evidence="4 5">22II1-22F33</strain>
    </source>
</reference>
<keyword evidence="3" id="KW-0812">Transmembrane</keyword>
<dbReference type="Proteomes" id="UP000215377">
    <property type="component" value="Unassembled WGS sequence"/>
</dbReference>
<evidence type="ECO:0000256" key="2">
    <source>
        <dbReference type="ARBA" id="ARBA00023002"/>
    </source>
</evidence>
<dbReference type="AlphaFoldDB" id="A0A225NBR6"/>
<dbReference type="GO" id="GO:0016616">
    <property type="term" value="F:oxidoreductase activity, acting on the CH-OH group of donors, NAD or NADP as acceptor"/>
    <property type="evidence" value="ECO:0007669"/>
    <property type="project" value="TreeGrafter"/>
</dbReference>
<gene>
    <name evidence="4" type="ORF">ATO3_24505</name>
</gene>
<proteinExistence type="inferred from homology"/>
<protein>
    <recommendedName>
        <fullName evidence="6">Dehydrogenase</fullName>
    </recommendedName>
</protein>
<dbReference type="RefSeq" id="WP_158218058.1">
    <property type="nucleotide sequence ID" value="NZ_AQQR01000022.1"/>
</dbReference>
<keyword evidence="3" id="KW-0472">Membrane</keyword>
<dbReference type="NCBIfam" id="NF005559">
    <property type="entry name" value="PRK07231.1"/>
    <property type="match status" value="1"/>
</dbReference>
<dbReference type="FunFam" id="3.40.50.720:FF:000084">
    <property type="entry name" value="Short-chain dehydrogenase reductase"/>
    <property type="match status" value="1"/>
</dbReference>
<dbReference type="PRINTS" id="PR00080">
    <property type="entry name" value="SDRFAMILY"/>
</dbReference>
<comment type="caution">
    <text evidence="4">The sequence shown here is derived from an EMBL/GenBank/DDBJ whole genome shotgun (WGS) entry which is preliminary data.</text>
</comment>
<comment type="similarity">
    <text evidence="1">Belongs to the short-chain dehydrogenases/reductases (SDR) family.</text>
</comment>
<keyword evidence="5" id="KW-1185">Reference proteome</keyword>
<organism evidence="4 5">
    <name type="scientific">Marinibacterium profundimaris</name>
    <dbReference type="NCBI Taxonomy" id="1679460"/>
    <lineage>
        <taxon>Bacteria</taxon>
        <taxon>Pseudomonadati</taxon>
        <taxon>Pseudomonadota</taxon>
        <taxon>Alphaproteobacteria</taxon>
        <taxon>Rhodobacterales</taxon>
        <taxon>Paracoccaceae</taxon>
        <taxon>Marinibacterium</taxon>
    </lineage>
</organism>
<dbReference type="PROSITE" id="PS00061">
    <property type="entry name" value="ADH_SHORT"/>
    <property type="match status" value="1"/>
</dbReference>
<evidence type="ECO:0000256" key="3">
    <source>
        <dbReference type="SAM" id="Phobius"/>
    </source>
</evidence>
<dbReference type="PRINTS" id="PR00081">
    <property type="entry name" value="GDHRDH"/>
</dbReference>
<evidence type="ECO:0000313" key="4">
    <source>
        <dbReference type="EMBL" id="OWU68344.1"/>
    </source>
</evidence>
<dbReference type="Pfam" id="PF13561">
    <property type="entry name" value="adh_short_C2"/>
    <property type="match status" value="1"/>
</dbReference>
<dbReference type="GO" id="GO:0048038">
    <property type="term" value="F:quinone binding"/>
    <property type="evidence" value="ECO:0007669"/>
    <property type="project" value="TreeGrafter"/>
</dbReference>
<dbReference type="PANTHER" id="PTHR42760:SF133">
    <property type="entry name" value="3-OXOACYL-[ACYL-CARRIER-PROTEIN] REDUCTASE"/>
    <property type="match status" value="1"/>
</dbReference>
<dbReference type="SUPFAM" id="SSF51735">
    <property type="entry name" value="NAD(P)-binding Rossmann-fold domains"/>
    <property type="match status" value="1"/>
</dbReference>
<dbReference type="CDD" id="cd05233">
    <property type="entry name" value="SDR_c"/>
    <property type="match status" value="1"/>
</dbReference>
<dbReference type="InterPro" id="IPR036291">
    <property type="entry name" value="NAD(P)-bd_dom_sf"/>
</dbReference>
<dbReference type="InterPro" id="IPR020904">
    <property type="entry name" value="Sc_DH/Rdtase_CS"/>
</dbReference>
<evidence type="ECO:0000313" key="5">
    <source>
        <dbReference type="Proteomes" id="UP000215377"/>
    </source>
</evidence>
<name>A0A225NBR6_9RHOB</name>
<keyword evidence="2" id="KW-0560">Oxidoreductase</keyword>
<evidence type="ECO:0008006" key="6">
    <source>
        <dbReference type="Google" id="ProtNLM"/>
    </source>
</evidence>